<name>A0A8X6Q6X6_NEPPI</name>
<dbReference type="Proteomes" id="UP000887013">
    <property type="component" value="Unassembled WGS sequence"/>
</dbReference>
<feature type="compositionally biased region" description="Acidic residues" evidence="1">
    <location>
        <begin position="102"/>
        <end position="111"/>
    </location>
</feature>
<proteinExistence type="predicted"/>
<evidence type="ECO:0000313" key="3">
    <source>
        <dbReference type="Proteomes" id="UP000887013"/>
    </source>
</evidence>
<evidence type="ECO:0000313" key="2">
    <source>
        <dbReference type="EMBL" id="GFU09324.1"/>
    </source>
</evidence>
<dbReference type="EMBL" id="BMAW01124729">
    <property type="protein sequence ID" value="GFU09324.1"/>
    <property type="molecule type" value="Genomic_DNA"/>
</dbReference>
<keyword evidence="3" id="KW-1185">Reference proteome</keyword>
<protein>
    <submittedName>
        <fullName evidence="2">Uncharacterized protein</fullName>
    </submittedName>
</protein>
<organism evidence="2 3">
    <name type="scientific">Nephila pilipes</name>
    <name type="common">Giant wood spider</name>
    <name type="synonym">Nephila maculata</name>
    <dbReference type="NCBI Taxonomy" id="299642"/>
    <lineage>
        <taxon>Eukaryota</taxon>
        <taxon>Metazoa</taxon>
        <taxon>Ecdysozoa</taxon>
        <taxon>Arthropoda</taxon>
        <taxon>Chelicerata</taxon>
        <taxon>Arachnida</taxon>
        <taxon>Araneae</taxon>
        <taxon>Araneomorphae</taxon>
        <taxon>Entelegynae</taxon>
        <taxon>Araneoidea</taxon>
        <taxon>Nephilidae</taxon>
        <taxon>Nephila</taxon>
    </lineage>
</organism>
<comment type="caution">
    <text evidence="2">The sequence shown here is derived from an EMBL/GenBank/DDBJ whole genome shotgun (WGS) entry which is preliminary data.</text>
</comment>
<gene>
    <name evidence="2" type="ORF">NPIL_514111</name>
</gene>
<dbReference type="AlphaFoldDB" id="A0A8X6Q6X6"/>
<sequence>MYFCVLCIEFHHIFRVWNKGIKCIKKIPRIFNPIMLNTTTMSLRENKGFPIGACEVPYNRQQPKSESIIEFKKYISIEINRKRSKKKSSSKGRTSNRNTAVDVEEEGGEEI</sequence>
<reference evidence="2" key="1">
    <citation type="submission" date="2020-08" db="EMBL/GenBank/DDBJ databases">
        <title>Multicomponent nature underlies the extraordinary mechanical properties of spider dragline silk.</title>
        <authorList>
            <person name="Kono N."/>
            <person name="Nakamura H."/>
            <person name="Mori M."/>
            <person name="Yoshida Y."/>
            <person name="Ohtoshi R."/>
            <person name="Malay A.D."/>
            <person name="Moran D.A.P."/>
            <person name="Tomita M."/>
            <person name="Numata K."/>
            <person name="Arakawa K."/>
        </authorList>
    </citation>
    <scope>NUCLEOTIDE SEQUENCE</scope>
</reference>
<feature type="region of interest" description="Disordered" evidence="1">
    <location>
        <begin position="82"/>
        <end position="111"/>
    </location>
</feature>
<accession>A0A8X6Q6X6</accession>
<evidence type="ECO:0000256" key="1">
    <source>
        <dbReference type="SAM" id="MobiDB-lite"/>
    </source>
</evidence>